<gene>
    <name evidence="2" type="ORF">CRG98_038599</name>
</gene>
<sequence length="90" mass="9956">MTASTFEWLFGLLDPLLDCQDLVGSPLNFSMEFQLEIGLFRLATAHRGRIVHPSREPGRRRGAVETLPVDTTSQSRSSAISVVAGRLLMQ</sequence>
<dbReference type="STRING" id="22663.A0A2I0IAP5"/>
<feature type="region of interest" description="Disordered" evidence="1">
    <location>
        <begin position="52"/>
        <end position="72"/>
    </location>
</feature>
<accession>A0A2I0IAP5</accession>
<proteinExistence type="predicted"/>
<reference evidence="2 3" key="1">
    <citation type="submission" date="2017-11" db="EMBL/GenBank/DDBJ databases">
        <title>De-novo sequencing of pomegranate (Punica granatum L.) genome.</title>
        <authorList>
            <person name="Akparov Z."/>
            <person name="Amiraslanov A."/>
            <person name="Hajiyeva S."/>
            <person name="Abbasov M."/>
            <person name="Kaur K."/>
            <person name="Hamwieh A."/>
            <person name="Solovyev V."/>
            <person name="Salamov A."/>
            <person name="Braich B."/>
            <person name="Kosarev P."/>
            <person name="Mahmoud A."/>
            <person name="Hajiyev E."/>
            <person name="Babayeva S."/>
            <person name="Izzatullayeva V."/>
            <person name="Mammadov A."/>
            <person name="Mammadov A."/>
            <person name="Sharifova S."/>
            <person name="Ojaghi J."/>
            <person name="Eynullazada K."/>
            <person name="Bayramov B."/>
            <person name="Abdulazimova A."/>
            <person name="Shahmuradov I."/>
        </authorList>
    </citation>
    <scope>NUCLEOTIDE SEQUENCE [LARGE SCALE GENOMIC DNA]</scope>
    <source>
        <strain evidence="3">cv. AG2017</strain>
        <tissue evidence="2">Leaf</tissue>
    </source>
</reference>
<comment type="caution">
    <text evidence="2">The sequence shown here is derived from an EMBL/GenBank/DDBJ whole genome shotgun (WGS) entry which is preliminary data.</text>
</comment>
<dbReference type="AlphaFoldDB" id="A0A2I0IAP5"/>
<feature type="compositionally biased region" description="Basic and acidic residues" evidence="1">
    <location>
        <begin position="53"/>
        <end position="63"/>
    </location>
</feature>
<keyword evidence="3" id="KW-1185">Reference proteome</keyword>
<organism evidence="2 3">
    <name type="scientific">Punica granatum</name>
    <name type="common">Pomegranate</name>
    <dbReference type="NCBI Taxonomy" id="22663"/>
    <lineage>
        <taxon>Eukaryota</taxon>
        <taxon>Viridiplantae</taxon>
        <taxon>Streptophyta</taxon>
        <taxon>Embryophyta</taxon>
        <taxon>Tracheophyta</taxon>
        <taxon>Spermatophyta</taxon>
        <taxon>Magnoliopsida</taxon>
        <taxon>eudicotyledons</taxon>
        <taxon>Gunneridae</taxon>
        <taxon>Pentapetalae</taxon>
        <taxon>rosids</taxon>
        <taxon>malvids</taxon>
        <taxon>Myrtales</taxon>
        <taxon>Lythraceae</taxon>
        <taxon>Punica</taxon>
    </lineage>
</organism>
<evidence type="ECO:0000256" key="1">
    <source>
        <dbReference type="SAM" id="MobiDB-lite"/>
    </source>
</evidence>
<name>A0A2I0IAP5_PUNGR</name>
<dbReference type="Proteomes" id="UP000233551">
    <property type="component" value="Unassembled WGS sequence"/>
</dbReference>
<dbReference type="EMBL" id="PGOL01003458">
    <property type="protein sequence ID" value="PKI41071.1"/>
    <property type="molecule type" value="Genomic_DNA"/>
</dbReference>
<protein>
    <submittedName>
        <fullName evidence="2">Uncharacterized protein</fullName>
    </submittedName>
</protein>
<evidence type="ECO:0000313" key="2">
    <source>
        <dbReference type="EMBL" id="PKI41071.1"/>
    </source>
</evidence>
<evidence type="ECO:0000313" key="3">
    <source>
        <dbReference type="Proteomes" id="UP000233551"/>
    </source>
</evidence>